<organism evidence="1 2">
    <name type="scientific">Hygrophoropsis aurantiaca</name>
    <dbReference type="NCBI Taxonomy" id="72124"/>
    <lineage>
        <taxon>Eukaryota</taxon>
        <taxon>Fungi</taxon>
        <taxon>Dikarya</taxon>
        <taxon>Basidiomycota</taxon>
        <taxon>Agaricomycotina</taxon>
        <taxon>Agaricomycetes</taxon>
        <taxon>Agaricomycetidae</taxon>
        <taxon>Boletales</taxon>
        <taxon>Coniophorineae</taxon>
        <taxon>Hygrophoropsidaceae</taxon>
        <taxon>Hygrophoropsis</taxon>
    </lineage>
</organism>
<proteinExistence type="predicted"/>
<accession>A0ACB8A8R5</accession>
<protein>
    <submittedName>
        <fullName evidence="1">Uncharacterized protein</fullName>
    </submittedName>
</protein>
<evidence type="ECO:0000313" key="2">
    <source>
        <dbReference type="Proteomes" id="UP000790377"/>
    </source>
</evidence>
<comment type="caution">
    <text evidence="1">The sequence shown here is derived from an EMBL/GenBank/DDBJ whole genome shotgun (WGS) entry which is preliminary data.</text>
</comment>
<evidence type="ECO:0000313" key="1">
    <source>
        <dbReference type="EMBL" id="KAH7909468.1"/>
    </source>
</evidence>
<keyword evidence="2" id="KW-1185">Reference proteome</keyword>
<reference evidence="1" key="1">
    <citation type="journal article" date="2021" name="New Phytol.">
        <title>Evolutionary innovations through gain and loss of genes in the ectomycorrhizal Boletales.</title>
        <authorList>
            <person name="Wu G."/>
            <person name="Miyauchi S."/>
            <person name="Morin E."/>
            <person name="Kuo A."/>
            <person name="Drula E."/>
            <person name="Varga T."/>
            <person name="Kohler A."/>
            <person name="Feng B."/>
            <person name="Cao Y."/>
            <person name="Lipzen A."/>
            <person name="Daum C."/>
            <person name="Hundley H."/>
            <person name="Pangilinan J."/>
            <person name="Johnson J."/>
            <person name="Barry K."/>
            <person name="LaButti K."/>
            <person name="Ng V."/>
            <person name="Ahrendt S."/>
            <person name="Min B."/>
            <person name="Choi I.G."/>
            <person name="Park H."/>
            <person name="Plett J.M."/>
            <person name="Magnuson J."/>
            <person name="Spatafora J.W."/>
            <person name="Nagy L.G."/>
            <person name="Henrissat B."/>
            <person name="Grigoriev I.V."/>
            <person name="Yang Z.L."/>
            <person name="Xu J."/>
            <person name="Martin F.M."/>
        </authorList>
    </citation>
    <scope>NUCLEOTIDE SEQUENCE</scope>
    <source>
        <strain evidence="1">ATCC 28755</strain>
    </source>
</reference>
<dbReference type="EMBL" id="MU267758">
    <property type="protein sequence ID" value="KAH7909468.1"/>
    <property type="molecule type" value="Genomic_DNA"/>
</dbReference>
<gene>
    <name evidence="1" type="ORF">BJ138DRAFT_228479</name>
</gene>
<sequence>MSSMSNTIIANAARVVQTTRICQLSTCILIIYDHLLTFDQEIEYIWKAPWSLPTVLYVIVRYLGGGLGMLDAGVFVSQSSSQQVRSFPCLCSNESNIVYSCQTFFFLQGWPGFLIDWLMQIILQLRIYAIYDRSKMILAATGVGYVAEIISVSTILAIANENAPITNEPIPGIHICSVLNFPSSFLDIWFPIIAFEGLLCVLAIWAGIMELTARSRLQGVSSVSVVDVIVRGNLFYFFCLLSVCVVNAAMWQTLGDSWMEVPEGFTIAIKVVFGCRLILNLPKTFAPLNPSIAGYVSTDISPH</sequence>
<dbReference type="Proteomes" id="UP000790377">
    <property type="component" value="Unassembled WGS sequence"/>
</dbReference>
<name>A0ACB8A8R5_9AGAM</name>